<dbReference type="InterPro" id="IPR050523">
    <property type="entry name" value="AKR_Detox_Biosynth"/>
</dbReference>
<dbReference type="SUPFAM" id="SSF51430">
    <property type="entry name" value="NAD(P)-linked oxidoreductase"/>
    <property type="match status" value="1"/>
</dbReference>
<comment type="caution">
    <text evidence="3">The sequence shown here is derived from an EMBL/GenBank/DDBJ whole genome shotgun (WGS) entry which is preliminary data.</text>
</comment>
<dbReference type="InterPro" id="IPR036812">
    <property type="entry name" value="NAD(P)_OxRdtase_dom_sf"/>
</dbReference>
<dbReference type="PANTHER" id="PTHR43364:SF4">
    <property type="entry name" value="NAD(P)-LINKED OXIDOREDUCTASE SUPERFAMILY PROTEIN"/>
    <property type="match status" value="1"/>
</dbReference>
<dbReference type="InterPro" id="IPR023210">
    <property type="entry name" value="NADP_OxRdtase_dom"/>
</dbReference>
<organism evidence="3 4">
    <name type="scientific">Pedobacter cryoconitis</name>
    <dbReference type="NCBI Taxonomy" id="188932"/>
    <lineage>
        <taxon>Bacteria</taxon>
        <taxon>Pseudomonadati</taxon>
        <taxon>Bacteroidota</taxon>
        <taxon>Sphingobacteriia</taxon>
        <taxon>Sphingobacteriales</taxon>
        <taxon>Sphingobacteriaceae</taxon>
        <taxon>Pedobacter</taxon>
    </lineage>
</organism>
<dbReference type="RefSeq" id="WP_183866923.1">
    <property type="nucleotide sequence ID" value="NZ_JACHCF010000004.1"/>
</dbReference>
<dbReference type="AlphaFoldDB" id="A0A7W8YSC0"/>
<dbReference type="Proteomes" id="UP000537718">
    <property type="component" value="Unassembled WGS sequence"/>
</dbReference>
<keyword evidence="1" id="KW-0560">Oxidoreductase</keyword>
<feature type="domain" description="NADP-dependent oxidoreductase" evidence="2">
    <location>
        <begin position="16"/>
        <end position="304"/>
    </location>
</feature>
<dbReference type="PRINTS" id="PR00069">
    <property type="entry name" value="ALDKETRDTASE"/>
</dbReference>
<dbReference type="EMBL" id="JACHCF010000004">
    <property type="protein sequence ID" value="MBB5620921.1"/>
    <property type="molecule type" value="Genomic_DNA"/>
</dbReference>
<reference evidence="3 4" key="1">
    <citation type="submission" date="2020-08" db="EMBL/GenBank/DDBJ databases">
        <title>Genomic Encyclopedia of Type Strains, Phase IV (KMG-V): Genome sequencing to study the core and pangenomes of soil and plant-associated prokaryotes.</title>
        <authorList>
            <person name="Whitman W."/>
        </authorList>
    </citation>
    <scope>NUCLEOTIDE SEQUENCE [LARGE SCALE GENOMIC DNA]</scope>
    <source>
        <strain evidence="3 4">MP7CTX6</strain>
    </source>
</reference>
<dbReference type="PANTHER" id="PTHR43364">
    <property type="entry name" value="NADH-SPECIFIC METHYLGLYOXAL REDUCTASE-RELATED"/>
    <property type="match status" value="1"/>
</dbReference>
<dbReference type="Gene3D" id="3.20.20.100">
    <property type="entry name" value="NADP-dependent oxidoreductase domain"/>
    <property type="match status" value="1"/>
</dbReference>
<sequence>MKYKLFGKNTGLFASEIILGASMFGARKGYGASPEDAGKILAAYADAGGNFIDTADTYQLGESEELVGGFIEHQRSNFIISTKYTRSSKARPAISNSGNHRKAMRQGVEASLKRLKTDYIDIYMPHFDDGVTPFDEIIRGLEDLVSAGKILYTGLANFPSWKTAAIASQVHLAAIQLEYNLLQRTADRELMPMAAQFGLGTMMYSPLAGGLLTGKYRKGETGRMNLNQASDYHENETTTKIIDQLFIIAKELHVEPGQVALAWGLSKDGFPIVGARTIDHINAGLQAASIQLSPDHIIQLDQLSAVTLGYPHDLLATVQN</sequence>
<evidence type="ECO:0000259" key="2">
    <source>
        <dbReference type="Pfam" id="PF00248"/>
    </source>
</evidence>
<dbReference type="GO" id="GO:0005829">
    <property type="term" value="C:cytosol"/>
    <property type="evidence" value="ECO:0007669"/>
    <property type="project" value="TreeGrafter"/>
</dbReference>
<gene>
    <name evidence="3" type="ORF">HDE69_001974</name>
</gene>
<proteinExistence type="predicted"/>
<evidence type="ECO:0000256" key="1">
    <source>
        <dbReference type="ARBA" id="ARBA00023002"/>
    </source>
</evidence>
<dbReference type="GO" id="GO:0016491">
    <property type="term" value="F:oxidoreductase activity"/>
    <property type="evidence" value="ECO:0007669"/>
    <property type="project" value="UniProtKB-KW"/>
</dbReference>
<accession>A0A7W8YSC0</accession>
<protein>
    <submittedName>
        <fullName evidence="3">Aryl-alcohol dehydrogenase-like predicted oxidoreductase</fullName>
    </submittedName>
</protein>
<dbReference type="Pfam" id="PF00248">
    <property type="entry name" value="Aldo_ket_red"/>
    <property type="match status" value="1"/>
</dbReference>
<dbReference type="InterPro" id="IPR020471">
    <property type="entry name" value="AKR"/>
</dbReference>
<evidence type="ECO:0000313" key="3">
    <source>
        <dbReference type="EMBL" id="MBB5620921.1"/>
    </source>
</evidence>
<name>A0A7W8YSC0_9SPHI</name>
<evidence type="ECO:0000313" key="4">
    <source>
        <dbReference type="Proteomes" id="UP000537718"/>
    </source>
</evidence>